<evidence type="ECO:0008006" key="4">
    <source>
        <dbReference type="Google" id="ProtNLM"/>
    </source>
</evidence>
<sequence length="145" mass="15628">MKRRIALLVGALSLTTVGFAGIGPAAQAADKPPVQAIEEAVVTVHETGDVSTAADCADNRICLYENDWFTGRTYLEMSLRQSICSNLPSGFGNWASSHKNTYNRSVWFYDRSSCAGSHGYSAAPESRDGDLTDNGFDNKTSSLLL</sequence>
<gene>
    <name evidence="2" type="ORF">GCM10009560_75440</name>
</gene>
<organism evidence="2 3">
    <name type="scientific">Nonomuraea longicatena</name>
    <dbReference type="NCBI Taxonomy" id="83682"/>
    <lineage>
        <taxon>Bacteria</taxon>
        <taxon>Bacillati</taxon>
        <taxon>Actinomycetota</taxon>
        <taxon>Actinomycetes</taxon>
        <taxon>Streptosporangiales</taxon>
        <taxon>Streptosporangiaceae</taxon>
        <taxon>Nonomuraea</taxon>
    </lineage>
</organism>
<dbReference type="RefSeq" id="WP_343955122.1">
    <property type="nucleotide sequence ID" value="NZ_BAAAHQ010000056.1"/>
</dbReference>
<reference evidence="2 3" key="1">
    <citation type="journal article" date="2019" name="Int. J. Syst. Evol. Microbiol.">
        <title>The Global Catalogue of Microorganisms (GCM) 10K type strain sequencing project: providing services to taxonomists for standard genome sequencing and annotation.</title>
        <authorList>
            <consortium name="The Broad Institute Genomics Platform"/>
            <consortium name="The Broad Institute Genome Sequencing Center for Infectious Disease"/>
            <person name="Wu L."/>
            <person name="Ma J."/>
        </authorList>
    </citation>
    <scope>NUCLEOTIDE SEQUENCE [LARGE SCALE GENOMIC DNA]</scope>
    <source>
        <strain evidence="2 3">JCM 11136</strain>
    </source>
</reference>
<dbReference type="Gene3D" id="2.60.20.10">
    <property type="entry name" value="Crystallins"/>
    <property type="match status" value="1"/>
</dbReference>
<keyword evidence="3" id="KW-1185">Reference proteome</keyword>
<name>A0ABN1R8B7_9ACTN</name>
<accession>A0ABN1R8B7</accession>
<protein>
    <recommendedName>
        <fullName evidence="4">Peptidase inhibitor family I36</fullName>
    </recommendedName>
</protein>
<dbReference type="EMBL" id="BAAAHQ010000056">
    <property type="protein sequence ID" value="GAA0953049.1"/>
    <property type="molecule type" value="Genomic_DNA"/>
</dbReference>
<evidence type="ECO:0000313" key="3">
    <source>
        <dbReference type="Proteomes" id="UP001501578"/>
    </source>
</evidence>
<proteinExistence type="predicted"/>
<feature type="chain" id="PRO_5045432624" description="Peptidase inhibitor family I36" evidence="1">
    <location>
        <begin position="21"/>
        <end position="145"/>
    </location>
</feature>
<evidence type="ECO:0000313" key="2">
    <source>
        <dbReference type="EMBL" id="GAA0953049.1"/>
    </source>
</evidence>
<comment type="caution">
    <text evidence="2">The sequence shown here is derived from an EMBL/GenBank/DDBJ whole genome shotgun (WGS) entry which is preliminary data.</text>
</comment>
<evidence type="ECO:0000256" key="1">
    <source>
        <dbReference type="SAM" id="SignalP"/>
    </source>
</evidence>
<feature type="signal peptide" evidence="1">
    <location>
        <begin position="1"/>
        <end position="20"/>
    </location>
</feature>
<dbReference type="Proteomes" id="UP001501578">
    <property type="component" value="Unassembled WGS sequence"/>
</dbReference>
<keyword evidence="1" id="KW-0732">Signal</keyword>
<dbReference type="Pfam" id="PF03995">
    <property type="entry name" value="Inhibitor_I36"/>
    <property type="match status" value="1"/>
</dbReference>